<feature type="compositionally biased region" description="Low complexity" evidence="1">
    <location>
        <begin position="7"/>
        <end position="25"/>
    </location>
</feature>
<dbReference type="AlphaFoldDB" id="A0A1Z4KR33"/>
<accession>A0A1Z4KR33</accession>
<dbReference type="Gene3D" id="2.150.10.10">
    <property type="entry name" value="Serralysin-like metalloprotease, C-terminal"/>
    <property type="match status" value="1"/>
</dbReference>
<name>A0A1Z4KR33_ANAVA</name>
<dbReference type="Proteomes" id="UP000217507">
    <property type="component" value="Chromosome"/>
</dbReference>
<organism evidence="2 3">
    <name type="scientific">Trichormus variabilis NIES-23</name>
    <dbReference type="NCBI Taxonomy" id="1973479"/>
    <lineage>
        <taxon>Bacteria</taxon>
        <taxon>Bacillati</taxon>
        <taxon>Cyanobacteriota</taxon>
        <taxon>Cyanophyceae</taxon>
        <taxon>Nostocales</taxon>
        <taxon>Nostocaceae</taxon>
        <taxon>Trichormus</taxon>
    </lineage>
</organism>
<reference evidence="2 3" key="1">
    <citation type="submission" date="2017-06" db="EMBL/GenBank/DDBJ databases">
        <title>Genome sequencing of cyanobaciteial culture collection at National Institute for Environmental Studies (NIES).</title>
        <authorList>
            <person name="Hirose Y."/>
            <person name="Shimura Y."/>
            <person name="Fujisawa T."/>
            <person name="Nakamura Y."/>
            <person name="Kawachi M."/>
        </authorList>
    </citation>
    <scope>NUCLEOTIDE SEQUENCE [LARGE SCALE GENOMIC DNA]</scope>
    <source>
        <strain evidence="2 3">NIES-23</strain>
    </source>
</reference>
<dbReference type="PANTHER" id="PTHR35846:SF3">
    <property type="entry name" value="RGS DOMAIN-CONTAINING PROTEIN"/>
    <property type="match status" value="1"/>
</dbReference>
<sequence>MEDSIFNLVDSSSSDNSSQQLSPSVGEATPREYPTTSPFQYLFRIISQNTQNSNSNLPGNGINPFAGDGGIELQKLIFDRLQLILGDESNNPFTGGSNPFVIGDSPIGNGNRNFGNSNATIGNFNSDFGSDNATIGNGNWNFNTNNTTVGNGNWLFGSSNTTIGNGNWYWDDGSNNATLGNGNWHFGSDNRTIGNGNWYLDSGNNNATLGNGNWHYGSDNTTIGNGNWYLDSGNNNATLGNGNWYFGTDNTTIGNGNWDFGTNNTILGNGNWIFTNNNTVVGNGNWLIDSDNTNIGFGNNFENSDFFVQGTRDGIDNIINSVVGRIGQDFIGLTGNLEIEETQTFNRLILARDNGTDNNSLSSNIEQLVNLLSSIPINQSPYEPVPNPQSVPEPTYSLSLIVVGFVCLLLSKFKKVLEIR</sequence>
<feature type="region of interest" description="Disordered" evidence="1">
    <location>
        <begin position="1"/>
        <end position="33"/>
    </location>
</feature>
<dbReference type="SUPFAM" id="SSF101967">
    <property type="entry name" value="Adhesin YadA, collagen-binding domain"/>
    <property type="match status" value="2"/>
</dbReference>
<dbReference type="PANTHER" id="PTHR35846">
    <property type="entry name" value="PROTEIN CBG05131"/>
    <property type="match status" value="1"/>
</dbReference>
<dbReference type="InterPro" id="IPR011049">
    <property type="entry name" value="Serralysin-like_metalloprot_C"/>
</dbReference>
<protein>
    <submittedName>
        <fullName evidence="2">Uncharacterized protein</fullName>
    </submittedName>
</protein>
<evidence type="ECO:0000313" key="3">
    <source>
        <dbReference type="Proteomes" id="UP000217507"/>
    </source>
</evidence>
<dbReference type="EMBL" id="AP018216">
    <property type="protein sequence ID" value="BAY71371.1"/>
    <property type="molecule type" value="Genomic_DNA"/>
</dbReference>
<evidence type="ECO:0000313" key="2">
    <source>
        <dbReference type="EMBL" id="BAY71371.1"/>
    </source>
</evidence>
<proteinExistence type="predicted"/>
<evidence type="ECO:0000256" key="1">
    <source>
        <dbReference type="SAM" id="MobiDB-lite"/>
    </source>
</evidence>
<gene>
    <name evidence="2" type="ORF">NIES23_41890</name>
</gene>